<dbReference type="PROSITE" id="PS50893">
    <property type="entry name" value="ABC_TRANSPORTER_2"/>
    <property type="match status" value="1"/>
</dbReference>
<feature type="domain" description="ABC transmembrane type-1" evidence="9">
    <location>
        <begin position="26"/>
        <end position="303"/>
    </location>
</feature>
<dbReference type="Pfam" id="PF00005">
    <property type="entry name" value="ABC_tran"/>
    <property type="match status" value="1"/>
</dbReference>
<evidence type="ECO:0000313" key="10">
    <source>
        <dbReference type="EMBL" id="UQK59023.1"/>
    </source>
</evidence>
<dbReference type="PANTHER" id="PTHR43394:SF1">
    <property type="entry name" value="ATP-BINDING CASSETTE SUB-FAMILY B MEMBER 10, MITOCHONDRIAL"/>
    <property type="match status" value="1"/>
</dbReference>
<protein>
    <submittedName>
        <fullName evidence="10">ABC transporter ATP-binding protein/permease</fullName>
    </submittedName>
</protein>
<feature type="transmembrane region" description="Helical" evidence="7">
    <location>
        <begin position="134"/>
        <end position="156"/>
    </location>
</feature>
<evidence type="ECO:0000256" key="2">
    <source>
        <dbReference type="ARBA" id="ARBA00022692"/>
    </source>
</evidence>
<proteinExistence type="predicted"/>
<feature type="transmembrane region" description="Helical" evidence="7">
    <location>
        <begin position="62"/>
        <end position="80"/>
    </location>
</feature>
<keyword evidence="11" id="KW-1185">Reference proteome</keyword>
<evidence type="ECO:0000259" key="8">
    <source>
        <dbReference type="PROSITE" id="PS50893"/>
    </source>
</evidence>
<dbReference type="InterPro" id="IPR027417">
    <property type="entry name" value="P-loop_NTPase"/>
</dbReference>
<evidence type="ECO:0000256" key="4">
    <source>
        <dbReference type="ARBA" id="ARBA00022840"/>
    </source>
</evidence>
<keyword evidence="4 10" id="KW-0067">ATP-binding</keyword>
<evidence type="ECO:0000259" key="9">
    <source>
        <dbReference type="PROSITE" id="PS50929"/>
    </source>
</evidence>
<evidence type="ECO:0000256" key="7">
    <source>
        <dbReference type="SAM" id="Phobius"/>
    </source>
</evidence>
<dbReference type="InterPro" id="IPR017871">
    <property type="entry name" value="ABC_transporter-like_CS"/>
</dbReference>
<keyword evidence="5 7" id="KW-1133">Transmembrane helix</keyword>
<dbReference type="InterPro" id="IPR003439">
    <property type="entry name" value="ABC_transporter-like_ATP-bd"/>
</dbReference>
<feature type="transmembrane region" description="Helical" evidence="7">
    <location>
        <begin position="162"/>
        <end position="182"/>
    </location>
</feature>
<dbReference type="InterPro" id="IPR039421">
    <property type="entry name" value="Type_1_exporter"/>
</dbReference>
<dbReference type="PANTHER" id="PTHR43394">
    <property type="entry name" value="ATP-DEPENDENT PERMEASE MDL1, MITOCHONDRIAL"/>
    <property type="match status" value="1"/>
</dbReference>
<feature type="transmembrane region" description="Helical" evidence="7">
    <location>
        <begin position="245"/>
        <end position="271"/>
    </location>
</feature>
<sequence>MKNNKSGLKTVTKLLKVVRPLSKFMAIAVLAGCISFLFYTAIGVMGAKLILQYVEGGSQMASIMKIMAGAVILRGLFRYLEQYMNHLIAFKVLALLRNRVFAAIRRLAPAKIEMMNKGDLISAISSDMELLEVFYAHTISPVCIAIITSLVYAFFLGQISPLAALVMLMGHAAIAIVLPMIFSKLAGSAAAETRRALARINNSFLDLLRGISEIISFAYQKEAVKKVNALNARLKTNQDTLIKQLAVLLALEDMLEVFVTALVFLVLIVTGTTGSDIFLASVLTYFSFGAVRAVSLLGNGLSQTLASADRVMNILEEVPMVEEITNKENLRKNAIASYEGNIIEINGINFAYKDEKILNDFSLAVKNHEFIGVQGPSGCGKSTMLKLIMHFWNLDRGEIKIAGKNIMDINTASLYENLSYMTQTSEFFEGSIRDNLLIAKPYASDEELKEALRKASILDYVSSLKDGLDTYIKELGENFSGGEQQRLGLARCFLKDAEIYLFDEPTSNLDALNESIILNSIVNYMKGKTVIMVSHRDSTLRICNTLIKMK</sequence>
<comment type="subcellular location">
    <subcellularLocation>
        <location evidence="1">Cell membrane</location>
        <topology evidence="1">Multi-pass membrane protein</topology>
    </subcellularLocation>
</comment>
<feature type="domain" description="ABC transporter" evidence="8">
    <location>
        <begin position="343"/>
        <end position="550"/>
    </location>
</feature>
<evidence type="ECO:0000256" key="3">
    <source>
        <dbReference type="ARBA" id="ARBA00022741"/>
    </source>
</evidence>
<feature type="transmembrane region" description="Helical" evidence="7">
    <location>
        <begin position="21"/>
        <end position="42"/>
    </location>
</feature>
<reference evidence="10" key="1">
    <citation type="submission" date="2022-04" db="EMBL/GenBank/DDBJ databases">
        <title>Complete genome sequences of Ezakiella coagulans and Fenollaria massiliensis.</title>
        <authorList>
            <person name="France M.T."/>
            <person name="Clifford J."/>
            <person name="Narina S."/>
            <person name="Rutt L."/>
            <person name="Ravel J."/>
        </authorList>
    </citation>
    <scope>NUCLEOTIDE SEQUENCE</scope>
    <source>
        <strain evidence="10">C0061C2</strain>
    </source>
</reference>
<name>A0A9E7DJE6_9FIRM</name>
<dbReference type="GO" id="GO:0005524">
    <property type="term" value="F:ATP binding"/>
    <property type="evidence" value="ECO:0007669"/>
    <property type="project" value="UniProtKB-KW"/>
</dbReference>
<dbReference type="GO" id="GO:0005886">
    <property type="term" value="C:plasma membrane"/>
    <property type="evidence" value="ECO:0007669"/>
    <property type="project" value="UniProtKB-SubCell"/>
</dbReference>
<dbReference type="PROSITE" id="PS50929">
    <property type="entry name" value="ABC_TM1F"/>
    <property type="match status" value="1"/>
</dbReference>
<dbReference type="InterPro" id="IPR003593">
    <property type="entry name" value="AAA+_ATPase"/>
</dbReference>
<dbReference type="SUPFAM" id="SSF52540">
    <property type="entry name" value="P-loop containing nucleoside triphosphate hydrolases"/>
    <property type="match status" value="1"/>
</dbReference>
<evidence type="ECO:0000256" key="5">
    <source>
        <dbReference type="ARBA" id="ARBA00022989"/>
    </source>
</evidence>
<organism evidence="10 11">
    <name type="scientific">Fenollaria massiliensis</name>
    <dbReference type="NCBI Taxonomy" id="938288"/>
    <lineage>
        <taxon>Bacteria</taxon>
        <taxon>Bacillati</taxon>
        <taxon>Bacillota</taxon>
        <taxon>Clostridia</taxon>
        <taxon>Eubacteriales</taxon>
        <taxon>Fenollaria</taxon>
    </lineage>
</organism>
<dbReference type="CDD" id="cd03228">
    <property type="entry name" value="ABCC_MRP_Like"/>
    <property type="match status" value="1"/>
</dbReference>
<evidence type="ECO:0000256" key="6">
    <source>
        <dbReference type="ARBA" id="ARBA00023136"/>
    </source>
</evidence>
<dbReference type="GO" id="GO:0015421">
    <property type="term" value="F:ABC-type oligopeptide transporter activity"/>
    <property type="evidence" value="ECO:0007669"/>
    <property type="project" value="TreeGrafter"/>
</dbReference>
<gene>
    <name evidence="10" type="ORF">M1R53_07210</name>
</gene>
<keyword evidence="6 7" id="KW-0472">Membrane</keyword>
<accession>A0A9E7DJE6</accession>
<evidence type="ECO:0000256" key="1">
    <source>
        <dbReference type="ARBA" id="ARBA00004651"/>
    </source>
</evidence>
<dbReference type="SUPFAM" id="SSF90123">
    <property type="entry name" value="ABC transporter transmembrane region"/>
    <property type="match status" value="1"/>
</dbReference>
<keyword evidence="2 7" id="KW-0812">Transmembrane</keyword>
<dbReference type="Proteomes" id="UP000831151">
    <property type="component" value="Chromosome"/>
</dbReference>
<dbReference type="Gene3D" id="3.40.50.300">
    <property type="entry name" value="P-loop containing nucleotide triphosphate hydrolases"/>
    <property type="match status" value="1"/>
</dbReference>
<dbReference type="AlphaFoldDB" id="A0A9E7DJE6"/>
<dbReference type="Pfam" id="PF00664">
    <property type="entry name" value="ABC_membrane"/>
    <property type="match status" value="1"/>
</dbReference>
<dbReference type="InterPro" id="IPR036640">
    <property type="entry name" value="ABC1_TM_sf"/>
</dbReference>
<dbReference type="RefSeq" id="WP_249242545.1">
    <property type="nucleotide sequence ID" value="NZ_CP096649.1"/>
</dbReference>
<dbReference type="PROSITE" id="PS00211">
    <property type="entry name" value="ABC_TRANSPORTER_1"/>
    <property type="match status" value="1"/>
</dbReference>
<dbReference type="KEGG" id="fms:M1R53_07210"/>
<dbReference type="InterPro" id="IPR011527">
    <property type="entry name" value="ABC1_TM_dom"/>
</dbReference>
<dbReference type="EMBL" id="CP096649">
    <property type="protein sequence ID" value="UQK59023.1"/>
    <property type="molecule type" value="Genomic_DNA"/>
</dbReference>
<evidence type="ECO:0000313" key="11">
    <source>
        <dbReference type="Proteomes" id="UP000831151"/>
    </source>
</evidence>
<dbReference type="GO" id="GO:0016887">
    <property type="term" value="F:ATP hydrolysis activity"/>
    <property type="evidence" value="ECO:0007669"/>
    <property type="project" value="InterPro"/>
</dbReference>
<dbReference type="SMART" id="SM00382">
    <property type="entry name" value="AAA"/>
    <property type="match status" value="1"/>
</dbReference>
<keyword evidence="3" id="KW-0547">Nucleotide-binding</keyword>
<dbReference type="Gene3D" id="1.20.1560.10">
    <property type="entry name" value="ABC transporter type 1, transmembrane domain"/>
    <property type="match status" value="1"/>
</dbReference>